<dbReference type="RefSeq" id="WP_242288934.1">
    <property type="nucleotide sequence ID" value="NZ_JAKKSL010000007.1"/>
</dbReference>
<gene>
    <name evidence="1" type="ORF">L3081_24105</name>
</gene>
<name>A0ABS9X7Z9_9GAMM</name>
<reference evidence="1" key="1">
    <citation type="submission" date="2022-01" db="EMBL/GenBank/DDBJ databases">
        <title>Colwellia maritima, isolated from seawater.</title>
        <authorList>
            <person name="Kristyanto S."/>
            <person name="Jung J."/>
            <person name="Jeon C.O."/>
        </authorList>
    </citation>
    <scope>NUCLEOTIDE SEQUENCE</scope>
    <source>
        <strain evidence="1">MSW7</strain>
    </source>
</reference>
<evidence type="ECO:0000313" key="1">
    <source>
        <dbReference type="EMBL" id="MCI2285912.1"/>
    </source>
</evidence>
<accession>A0ABS9X7Z9</accession>
<protein>
    <submittedName>
        <fullName evidence="1">Uncharacterized protein</fullName>
    </submittedName>
</protein>
<keyword evidence="2" id="KW-1185">Reference proteome</keyword>
<proteinExistence type="predicted"/>
<comment type="caution">
    <text evidence="1">The sequence shown here is derived from an EMBL/GenBank/DDBJ whole genome shotgun (WGS) entry which is preliminary data.</text>
</comment>
<evidence type="ECO:0000313" key="2">
    <source>
        <dbReference type="Proteomes" id="UP001139646"/>
    </source>
</evidence>
<dbReference type="Proteomes" id="UP001139646">
    <property type="component" value="Unassembled WGS sequence"/>
</dbReference>
<organism evidence="1 2">
    <name type="scientific">Colwellia maritima</name>
    <dbReference type="NCBI Taxonomy" id="2912588"/>
    <lineage>
        <taxon>Bacteria</taxon>
        <taxon>Pseudomonadati</taxon>
        <taxon>Pseudomonadota</taxon>
        <taxon>Gammaproteobacteria</taxon>
        <taxon>Alteromonadales</taxon>
        <taxon>Colwelliaceae</taxon>
        <taxon>Colwellia</taxon>
    </lineage>
</organism>
<dbReference type="EMBL" id="JAKKSL010000007">
    <property type="protein sequence ID" value="MCI2285912.1"/>
    <property type="molecule type" value="Genomic_DNA"/>
</dbReference>
<sequence length="137" mass="15672">MQSQRLLYQDNYGSLKSTALIEFVTPNELLSLFELIAPQFNATSELLINNRGNPYIVFNLNKEHRVVIKSINPRWSEEMASDKFVLLTRICEKGLLTFKDINALNRDNVDVKFTAYTPKGEKETYLGVDKLMGLVVV</sequence>